<accession>A0A515EMY9</accession>
<organism evidence="3 4">
    <name type="scientific">Rhodoferax aquaticus</name>
    <dbReference type="NCBI Taxonomy" id="2527691"/>
    <lineage>
        <taxon>Bacteria</taxon>
        <taxon>Pseudomonadati</taxon>
        <taxon>Pseudomonadota</taxon>
        <taxon>Betaproteobacteria</taxon>
        <taxon>Burkholderiales</taxon>
        <taxon>Comamonadaceae</taxon>
        <taxon>Rhodoferax</taxon>
    </lineage>
</organism>
<reference evidence="4" key="1">
    <citation type="submission" date="2019-02" db="EMBL/GenBank/DDBJ databases">
        <title>Complete genome sequence of Rhodoferax sp. Gr-4.</title>
        <authorList>
            <person name="Jin L."/>
        </authorList>
    </citation>
    <scope>NUCLEOTIDE SEQUENCE [LARGE SCALE GENOMIC DNA]</scope>
    <source>
        <strain evidence="4">Gr-4</strain>
    </source>
</reference>
<keyword evidence="4" id="KW-1185">Reference proteome</keyword>
<dbReference type="Pfam" id="PF08346">
    <property type="entry name" value="AntA"/>
    <property type="match status" value="1"/>
</dbReference>
<dbReference type="KEGG" id="rhg:EXZ61_07510"/>
<feature type="domain" description="AntA/AntB antirepressor" evidence="2">
    <location>
        <begin position="18"/>
        <end position="101"/>
    </location>
</feature>
<dbReference type="AlphaFoldDB" id="A0A515EMY9"/>
<name>A0A515EMY9_9BURK</name>
<gene>
    <name evidence="3" type="ORF">EXZ61_07510</name>
</gene>
<evidence type="ECO:0000313" key="3">
    <source>
        <dbReference type="EMBL" id="QDL54026.1"/>
    </source>
</evidence>
<protein>
    <recommendedName>
        <fullName evidence="2">AntA/AntB antirepressor domain-containing protein</fullName>
    </recommendedName>
</protein>
<dbReference type="Proteomes" id="UP000317365">
    <property type="component" value="Chromosome"/>
</dbReference>
<feature type="region of interest" description="Disordered" evidence="1">
    <location>
        <begin position="265"/>
        <end position="285"/>
    </location>
</feature>
<reference evidence="4" key="2">
    <citation type="journal article" date="2020" name="Int. J. Syst. Evol. Microbiol.">
        <title>Genomic insights into a novel species Rhodoferax aquaticus sp. nov., isolated from freshwater.</title>
        <authorList>
            <person name="Li T."/>
            <person name="Zhuo Y."/>
            <person name="Jin C.Z."/>
            <person name="Wu X."/>
            <person name="Ko S.R."/>
            <person name="Jin F.J."/>
            <person name="Ahn C.Y."/>
            <person name="Oh H.M."/>
            <person name="Lee H.G."/>
            <person name="Jin L."/>
        </authorList>
    </citation>
    <scope>NUCLEOTIDE SEQUENCE [LARGE SCALE GENOMIC DNA]</scope>
    <source>
        <strain evidence="4">Gr-4</strain>
    </source>
</reference>
<sequence length="285" mass="32652">MADIQEINLDGNTVQTTNARNLYTKLGIQKDFSNWIKAQIGRAGLEENVDYITICSSKSEQEMASNEDTPKNASTFGGDQRTIEYHITLDACEHIALMSNTDKGKEIRKEYIAIRKQFLTEQRLAYEHKATKQIEEDYKENLKHHKNYELGESLLRAVRMQDYDSVRAIDKVLDSMDLNAAARAQGIPVEAVRNQMASHLEASAILRRMTQGEHAHDDPVKDVVQWARSIVKLEDAKKEEARALKLARRPKFLEGTYAYDMVHKYDNGYVPPKEPTKPKRRRKSA</sequence>
<dbReference type="EMBL" id="CP036282">
    <property type="protein sequence ID" value="QDL54026.1"/>
    <property type="molecule type" value="Genomic_DNA"/>
</dbReference>
<evidence type="ECO:0000313" key="4">
    <source>
        <dbReference type="Proteomes" id="UP000317365"/>
    </source>
</evidence>
<evidence type="ECO:0000256" key="1">
    <source>
        <dbReference type="SAM" id="MobiDB-lite"/>
    </source>
</evidence>
<evidence type="ECO:0000259" key="2">
    <source>
        <dbReference type="Pfam" id="PF08346"/>
    </source>
</evidence>
<dbReference type="InterPro" id="IPR013557">
    <property type="entry name" value="AntA/B_antirep"/>
</dbReference>
<proteinExistence type="predicted"/>
<dbReference type="RefSeq" id="WP_142810546.1">
    <property type="nucleotide sequence ID" value="NZ_CP036282.1"/>
</dbReference>